<feature type="transmembrane region" description="Helical" evidence="2">
    <location>
        <begin position="90"/>
        <end position="111"/>
    </location>
</feature>
<keyword evidence="2" id="KW-0812">Transmembrane</keyword>
<evidence type="ECO:0000256" key="2">
    <source>
        <dbReference type="SAM" id="Phobius"/>
    </source>
</evidence>
<evidence type="ECO:0000313" key="4">
    <source>
        <dbReference type="Proteomes" id="UP001208689"/>
    </source>
</evidence>
<organism evidence="3 4">
    <name type="scientific">Candidatus Lokiarchaeum ossiferum</name>
    <dbReference type="NCBI Taxonomy" id="2951803"/>
    <lineage>
        <taxon>Archaea</taxon>
        <taxon>Promethearchaeati</taxon>
        <taxon>Promethearchaeota</taxon>
        <taxon>Promethearchaeia</taxon>
        <taxon>Promethearchaeales</taxon>
        <taxon>Promethearchaeaceae</taxon>
        <taxon>Candidatus Lokiarchaeum</taxon>
    </lineage>
</organism>
<feature type="transmembrane region" description="Helical" evidence="2">
    <location>
        <begin position="123"/>
        <end position="144"/>
    </location>
</feature>
<dbReference type="EMBL" id="CP104013">
    <property type="protein sequence ID" value="UYP45943.1"/>
    <property type="molecule type" value="Genomic_DNA"/>
</dbReference>
<feature type="compositionally biased region" description="Polar residues" evidence="1">
    <location>
        <begin position="434"/>
        <end position="446"/>
    </location>
</feature>
<feature type="transmembrane region" description="Helical" evidence="2">
    <location>
        <begin position="254"/>
        <end position="280"/>
    </location>
</feature>
<keyword evidence="2" id="KW-0472">Membrane</keyword>
<accession>A0ABY6HR11</accession>
<name>A0ABY6HR11_9ARCH</name>
<evidence type="ECO:0000313" key="3">
    <source>
        <dbReference type="EMBL" id="UYP45943.1"/>
    </source>
</evidence>
<sequence length="454" mass="53122">MSDIQTTKYNNIYKKYHKADFGKCDVCGRAIPAYYLGKSKFKAHSLQKHHVCLKDDKAHIQFYMDTDDDYVLYETYRRLRKLRLQFMEKYLFPVIFVALFISWTIGWGIYIDERTRYYRDATLGILMILLGILLLFIGISIGIFRSDKARAILGDKKDSAFSLLKERTILIQNPLLKLYVKNYRPLITTNECTLCGRPIPAYYLSKKRGYLPNLQAYNVCLNGDSQHLQFYLEQDDKHLTSDVYRRLSALLTNFISFIIFGCILFPLAILICGIASLVLLSSSYELETGIILLLISILLSIVDYNLFHEYLEYRKILGYFDRERYQTLKERYLFERKTFYIGDKRNRQNLDQIPTEIRMKRLENLFEVSNNVKINDVAQILGLSRIELITTLLDNKDNLSGFKLEQDTLIISNAKDLTGFMLVLDKDFQDWENNESSNQGKVSTLEQSKEIDIE</sequence>
<feature type="transmembrane region" description="Helical" evidence="2">
    <location>
        <begin position="286"/>
        <end position="307"/>
    </location>
</feature>
<proteinExistence type="predicted"/>
<gene>
    <name evidence="3" type="ORF">NEF87_002228</name>
</gene>
<protein>
    <submittedName>
        <fullName evidence="3">Uncharacterized protein</fullName>
    </submittedName>
</protein>
<dbReference type="Proteomes" id="UP001208689">
    <property type="component" value="Chromosome"/>
</dbReference>
<keyword evidence="2" id="KW-1133">Transmembrane helix</keyword>
<evidence type="ECO:0000256" key="1">
    <source>
        <dbReference type="SAM" id="MobiDB-lite"/>
    </source>
</evidence>
<keyword evidence="4" id="KW-1185">Reference proteome</keyword>
<feature type="region of interest" description="Disordered" evidence="1">
    <location>
        <begin position="433"/>
        <end position="454"/>
    </location>
</feature>
<reference evidence="3" key="1">
    <citation type="submission" date="2022-09" db="EMBL/GenBank/DDBJ databases">
        <title>Actin cytoskeleton and complex cell architecture in an #Asgard archaeon.</title>
        <authorList>
            <person name="Ponce Toledo R.I."/>
            <person name="Schleper C."/>
            <person name="Rodrigues Oliveira T."/>
            <person name="Wollweber F."/>
            <person name="Xu J."/>
            <person name="Rittmann S."/>
            <person name="Klingl A."/>
            <person name="Pilhofer M."/>
        </authorList>
    </citation>
    <scope>NUCLEOTIDE SEQUENCE</scope>
    <source>
        <strain evidence="3">B-35</strain>
    </source>
</reference>